<accession>A0A6G1IZL1</accession>
<evidence type="ECO:0000313" key="1">
    <source>
        <dbReference type="EMBL" id="KAF2683706.1"/>
    </source>
</evidence>
<organism evidence="1 2">
    <name type="scientific">Lentithecium fluviatile CBS 122367</name>
    <dbReference type="NCBI Taxonomy" id="1168545"/>
    <lineage>
        <taxon>Eukaryota</taxon>
        <taxon>Fungi</taxon>
        <taxon>Dikarya</taxon>
        <taxon>Ascomycota</taxon>
        <taxon>Pezizomycotina</taxon>
        <taxon>Dothideomycetes</taxon>
        <taxon>Pleosporomycetidae</taxon>
        <taxon>Pleosporales</taxon>
        <taxon>Massarineae</taxon>
        <taxon>Lentitheciaceae</taxon>
        <taxon>Lentithecium</taxon>
    </lineage>
</organism>
<name>A0A6G1IZL1_9PLEO</name>
<gene>
    <name evidence="1" type="ORF">K458DRAFT_404655</name>
</gene>
<reference evidence="1" key="1">
    <citation type="journal article" date="2020" name="Stud. Mycol.">
        <title>101 Dothideomycetes genomes: a test case for predicting lifestyles and emergence of pathogens.</title>
        <authorList>
            <person name="Haridas S."/>
            <person name="Albert R."/>
            <person name="Binder M."/>
            <person name="Bloem J."/>
            <person name="Labutti K."/>
            <person name="Salamov A."/>
            <person name="Andreopoulos B."/>
            <person name="Baker S."/>
            <person name="Barry K."/>
            <person name="Bills G."/>
            <person name="Bluhm B."/>
            <person name="Cannon C."/>
            <person name="Castanera R."/>
            <person name="Culley D."/>
            <person name="Daum C."/>
            <person name="Ezra D."/>
            <person name="Gonzalez J."/>
            <person name="Henrissat B."/>
            <person name="Kuo A."/>
            <person name="Liang C."/>
            <person name="Lipzen A."/>
            <person name="Lutzoni F."/>
            <person name="Magnuson J."/>
            <person name="Mondo S."/>
            <person name="Nolan M."/>
            <person name="Ohm R."/>
            <person name="Pangilinan J."/>
            <person name="Park H.-J."/>
            <person name="Ramirez L."/>
            <person name="Alfaro M."/>
            <person name="Sun H."/>
            <person name="Tritt A."/>
            <person name="Yoshinaga Y."/>
            <person name="Zwiers L.-H."/>
            <person name="Turgeon B."/>
            <person name="Goodwin S."/>
            <person name="Spatafora J."/>
            <person name="Crous P."/>
            <person name="Grigoriev I."/>
        </authorList>
    </citation>
    <scope>NUCLEOTIDE SEQUENCE</scope>
    <source>
        <strain evidence="1">CBS 122367</strain>
    </source>
</reference>
<dbReference type="EMBL" id="MU005583">
    <property type="protein sequence ID" value="KAF2683706.1"/>
    <property type="molecule type" value="Genomic_DNA"/>
</dbReference>
<dbReference type="OrthoDB" id="3946610at2759"/>
<proteinExistence type="predicted"/>
<protein>
    <submittedName>
        <fullName evidence="1">Uncharacterized protein</fullName>
    </submittedName>
</protein>
<sequence length="230" mass="26274">MSSLGQDFDLVSGATEYAKLRRKGMTRPEYKAFSITFLSKERQPTPLHLRKHGMSYSEFKEEFAHLLLSKTQYVDTYRQTTRPGKEGQGRNPFKMSCDAVMPYTVVDGYTMLYVRGNVTLTAMYINYMKATFLPGVLGLVSEALALRDDPETSVKRVALLRRFDQQFAFSVGIPRSLKDRLWKKKSEAEYSLEKDAWISRICSEHVVYGNFSGSGSLDLKESAWRPEGFV</sequence>
<dbReference type="AlphaFoldDB" id="A0A6G1IZL1"/>
<evidence type="ECO:0000313" key="2">
    <source>
        <dbReference type="Proteomes" id="UP000799291"/>
    </source>
</evidence>
<keyword evidence="2" id="KW-1185">Reference proteome</keyword>
<dbReference type="Proteomes" id="UP000799291">
    <property type="component" value="Unassembled WGS sequence"/>
</dbReference>